<dbReference type="RefSeq" id="WP_085511872.1">
    <property type="nucleotide sequence ID" value="NZ_FXAP01000003.1"/>
</dbReference>
<comment type="caution">
    <text evidence="1">The sequence shown here is derived from an EMBL/GenBank/DDBJ whole genome shotgun (WGS) entry which is preliminary data.</text>
</comment>
<sequence length="140" mass="15199">MNPPLFVTAAPTAIIALAAVLLLTGCSDVSQVVEPKPTGDTIMTPDVAKHDLWDRLDAAETALGGTWDKTETEVAHSCNDGNGFYYDSIRRRTEHATDPDEPTDTLIELWNDQGYTLETGSFSPEHRKVIATAPNGTRLS</sequence>
<keyword evidence="2" id="KW-1185">Reference proteome</keyword>
<evidence type="ECO:0000313" key="1">
    <source>
        <dbReference type="EMBL" id="ROR80651.1"/>
    </source>
</evidence>
<accession>A0A3N2BZI7</accession>
<evidence type="ECO:0000313" key="2">
    <source>
        <dbReference type="Proteomes" id="UP000266915"/>
    </source>
</evidence>
<dbReference type="AlphaFoldDB" id="A0A3N2BZI7"/>
<dbReference type="Proteomes" id="UP000266915">
    <property type="component" value="Unassembled WGS sequence"/>
</dbReference>
<protein>
    <submittedName>
        <fullName evidence="1">Uncharacterized protein</fullName>
    </submittedName>
</protein>
<reference evidence="1 2" key="1">
    <citation type="submission" date="2018-11" db="EMBL/GenBank/DDBJ databases">
        <title>Sequencing the genomes of 1000 actinobacteria strains.</title>
        <authorList>
            <person name="Klenk H.-P."/>
        </authorList>
    </citation>
    <scope>NUCLEOTIDE SEQUENCE [LARGE SCALE GENOMIC DNA]</scope>
    <source>
        <strain evidence="1 2">DSM 14012</strain>
    </source>
</reference>
<name>A0A3N2BZI7_9MICO</name>
<gene>
    <name evidence="1" type="ORF">EDD42_0694</name>
</gene>
<organism evidence="1 2">
    <name type="scientific">Plantibacter flavus</name>
    <dbReference type="NCBI Taxonomy" id="150123"/>
    <lineage>
        <taxon>Bacteria</taxon>
        <taxon>Bacillati</taxon>
        <taxon>Actinomycetota</taxon>
        <taxon>Actinomycetes</taxon>
        <taxon>Micrococcales</taxon>
        <taxon>Microbacteriaceae</taxon>
        <taxon>Plantibacter</taxon>
    </lineage>
</organism>
<proteinExistence type="predicted"/>
<dbReference type="EMBL" id="RKHL01000001">
    <property type="protein sequence ID" value="ROR80651.1"/>
    <property type="molecule type" value="Genomic_DNA"/>
</dbReference>